<evidence type="ECO:0000256" key="1">
    <source>
        <dbReference type="SAM" id="SignalP"/>
    </source>
</evidence>
<accession>A0A9P0BEA3</accession>
<dbReference type="EMBL" id="OV121138">
    <property type="protein sequence ID" value="CAH0560196.1"/>
    <property type="molecule type" value="Genomic_DNA"/>
</dbReference>
<evidence type="ECO:0000313" key="3">
    <source>
        <dbReference type="Proteomes" id="UP001154078"/>
    </source>
</evidence>
<keyword evidence="3" id="KW-1185">Reference proteome</keyword>
<reference evidence="2" key="1">
    <citation type="submission" date="2021-12" db="EMBL/GenBank/DDBJ databases">
        <authorList>
            <person name="King R."/>
        </authorList>
    </citation>
    <scope>NUCLEOTIDE SEQUENCE</scope>
</reference>
<feature type="chain" id="PRO_5040214625" evidence="1">
    <location>
        <begin position="18"/>
        <end position="378"/>
    </location>
</feature>
<sequence length="378" mass="37816">MYIFSIAFLAIEITASGSHNPAEGQTISSGILSDDIWAQLSLLKAGRIPAAEGTSARNAGVNIIPPVAGKATIIPATSAEGRTISGPAGSIYTGPLSSDILAQLGLSNTILSPAISGKSVIIPPRSGLVNIVPPVAGTATIIPARSAGVNILGPSENLVNLGWNNIPARAGGVNIIPSVTGQTRSAGVNIGAAGNIGGLANGGVNIIPPVAGNAQIIPPRSAGVNIIGSAGNGWGLTTGGVNIVPPVAGKVEIIPPRSLGVNIGGSAGHIGGLAGWQNIIPDDSWIMNELVGLRNIMGPATGGVRIIGPSIAGNNNGILDWSQNILGNDISKSIWTNGGGSISIGSHGAVISGPETPSRDLRGIAGRILGKRQARKRW</sequence>
<gene>
    <name evidence="2" type="ORF">MELIAE_LOCUS9987</name>
</gene>
<dbReference type="Proteomes" id="UP001154078">
    <property type="component" value="Chromosome 7"/>
</dbReference>
<proteinExistence type="predicted"/>
<name>A0A9P0BEA3_BRAAE</name>
<protein>
    <submittedName>
        <fullName evidence="2">Uncharacterized protein</fullName>
    </submittedName>
</protein>
<keyword evidence="1" id="KW-0732">Signal</keyword>
<dbReference type="AlphaFoldDB" id="A0A9P0BEA3"/>
<feature type="signal peptide" evidence="1">
    <location>
        <begin position="1"/>
        <end position="17"/>
    </location>
</feature>
<organism evidence="2 3">
    <name type="scientific">Brassicogethes aeneus</name>
    <name type="common">Rape pollen beetle</name>
    <name type="synonym">Meligethes aeneus</name>
    <dbReference type="NCBI Taxonomy" id="1431903"/>
    <lineage>
        <taxon>Eukaryota</taxon>
        <taxon>Metazoa</taxon>
        <taxon>Ecdysozoa</taxon>
        <taxon>Arthropoda</taxon>
        <taxon>Hexapoda</taxon>
        <taxon>Insecta</taxon>
        <taxon>Pterygota</taxon>
        <taxon>Neoptera</taxon>
        <taxon>Endopterygota</taxon>
        <taxon>Coleoptera</taxon>
        <taxon>Polyphaga</taxon>
        <taxon>Cucujiformia</taxon>
        <taxon>Nitidulidae</taxon>
        <taxon>Meligethinae</taxon>
        <taxon>Brassicogethes</taxon>
    </lineage>
</organism>
<evidence type="ECO:0000313" key="2">
    <source>
        <dbReference type="EMBL" id="CAH0560196.1"/>
    </source>
</evidence>